<dbReference type="InterPro" id="IPR035906">
    <property type="entry name" value="MetI-like_sf"/>
</dbReference>
<reference evidence="9 10" key="2">
    <citation type="submission" date="2024-02" db="EMBL/GenBank/DDBJ databases">
        <title>The Genome Sequence of Enterococcus diestrammenae JM9A.</title>
        <authorList>
            <person name="Earl A."/>
            <person name="Manson A."/>
            <person name="Gilmore M."/>
            <person name="Sanders J."/>
            <person name="Shea T."/>
            <person name="Howe W."/>
            <person name="Livny J."/>
            <person name="Cuomo C."/>
            <person name="Neafsey D."/>
            <person name="Birren B."/>
        </authorList>
    </citation>
    <scope>NUCLEOTIDE SEQUENCE [LARGE SCALE GENOMIC DNA]</scope>
    <source>
        <strain evidence="9 10">JM9A</strain>
    </source>
</reference>
<keyword evidence="6 7" id="KW-0472">Membrane</keyword>
<dbReference type="SUPFAM" id="SSF161098">
    <property type="entry name" value="MetI-like"/>
    <property type="match status" value="1"/>
</dbReference>
<comment type="subcellular location">
    <subcellularLocation>
        <location evidence="1 7">Cell membrane</location>
        <topology evidence="1 7">Multi-pass membrane protein</topology>
    </subcellularLocation>
</comment>
<comment type="similarity">
    <text evidence="7">Belongs to the binding-protein-dependent transport system permease family.</text>
</comment>
<evidence type="ECO:0000256" key="1">
    <source>
        <dbReference type="ARBA" id="ARBA00004651"/>
    </source>
</evidence>
<dbReference type="PANTHER" id="PTHR30151:SF0">
    <property type="entry name" value="ABC TRANSPORTER PERMEASE PROTEIN MJ0413-RELATED"/>
    <property type="match status" value="1"/>
</dbReference>
<comment type="caution">
    <text evidence="9">The sequence shown here is derived from an EMBL/GenBank/DDBJ whole genome shotgun (WGS) entry which is preliminary data.</text>
</comment>
<dbReference type="PROSITE" id="PS50928">
    <property type="entry name" value="ABC_TM1"/>
    <property type="match status" value="1"/>
</dbReference>
<dbReference type="Proteomes" id="UP001429357">
    <property type="component" value="Unassembled WGS sequence"/>
</dbReference>
<feature type="transmembrane region" description="Helical" evidence="7">
    <location>
        <begin position="61"/>
        <end position="84"/>
    </location>
</feature>
<evidence type="ECO:0000256" key="3">
    <source>
        <dbReference type="ARBA" id="ARBA00022475"/>
    </source>
</evidence>
<organism evidence="9 10">
    <name type="scientific">Enterococcus diestrammenae</name>
    <dbReference type="NCBI Taxonomy" id="1155073"/>
    <lineage>
        <taxon>Bacteria</taxon>
        <taxon>Bacillati</taxon>
        <taxon>Bacillota</taxon>
        <taxon>Bacilli</taxon>
        <taxon>Lactobacillales</taxon>
        <taxon>Enterococcaceae</taxon>
        <taxon>Enterococcus</taxon>
    </lineage>
</organism>
<keyword evidence="4 7" id="KW-0812">Transmembrane</keyword>
<reference evidence="10" key="1">
    <citation type="submission" date="2016-06" db="EMBL/GenBank/DDBJ databases">
        <title>Four novel species of enterococci isolated from chicken manure.</title>
        <authorList>
            <person name="Van Tyne D."/>
        </authorList>
    </citation>
    <scope>NUCLEOTIDE SEQUENCE [LARGE SCALE GENOMIC DNA]</scope>
    <source>
        <strain evidence="10">JM9A</strain>
    </source>
</reference>
<dbReference type="EMBL" id="MAEI02000001">
    <property type="protein sequence ID" value="MEO1781615.1"/>
    <property type="molecule type" value="Genomic_DNA"/>
</dbReference>
<keyword evidence="10" id="KW-1185">Reference proteome</keyword>
<dbReference type="Pfam" id="PF00528">
    <property type="entry name" value="BPD_transp_1"/>
    <property type="match status" value="1"/>
</dbReference>
<keyword evidence="2 7" id="KW-0813">Transport</keyword>
<proteinExistence type="inferred from homology"/>
<protein>
    <submittedName>
        <fullName evidence="9">NitT/TauT family transport system permease</fullName>
    </submittedName>
</protein>
<dbReference type="InterPro" id="IPR000515">
    <property type="entry name" value="MetI-like"/>
</dbReference>
<evidence type="ECO:0000259" key="8">
    <source>
        <dbReference type="PROSITE" id="PS50928"/>
    </source>
</evidence>
<evidence type="ECO:0000313" key="9">
    <source>
        <dbReference type="EMBL" id="MEO1781615.1"/>
    </source>
</evidence>
<sequence length="250" mass="28128">MKIKRNYWRSIGFLGALLFLLALWQLASLIFQKTVLPSPITVFQQLPLLFEKNMAVHLLASLYRISVGMGLAVLLGFLLGLLMGSLPKWQSFFSPLVYLTYPIPKMALLPIVMLLGGLGDLSKIIMIILIVTPQVLVAVRDAVAEIPPHYYDVYRCIGASRGRLFRKITLPACLPAIFSTSRVSLGTAISILFFTENYGTEFGMGYFIMDAWMRMDYPAMYGSILLLSLLGLVLFILLDLLANRVMPWRR</sequence>
<evidence type="ECO:0000256" key="2">
    <source>
        <dbReference type="ARBA" id="ARBA00022448"/>
    </source>
</evidence>
<keyword evidence="5 7" id="KW-1133">Transmembrane helix</keyword>
<keyword evidence="3" id="KW-1003">Cell membrane</keyword>
<dbReference type="RefSeq" id="WP_237583871.1">
    <property type="nucleotide sequence ID" value="NZ_JAQFAM010000002.1"/>
</dbReference>
<evidence type="ECO:0000256" key="5">
    <source>
        <dbReference type="ARBA" id="ARBA00022989"/>
    </source>
</evidence>
<dbReference type="CDD" id="cd06261">
    <property type="entry name" value="TM_PBP2"/>
    <property type="match status" value="1"/>
</dbReference>
<accession>A0ABV0F0Y9</accession>
<evidence type="ECO:0000256" key="7">
    <source>
        <dbReference type="RuleBase" id="RU363032"/>
    </source>
</evidence>
<feature type="transmembrane region" description="Helical" evidence="7">
    <location>
        <begin position="219"/>
        <end position="242"/>
    </location>
</feature>
<feature type="domain" description="ABC transmembrane type-1" evidence="8">
    <location>
        <begin position="58"/>
        <end position="242"/>
    </location>
</feature>
<gene>
    <name evidence="9" type="ORF">BAU18_001202</name>
</gene>
<evidence type="ECO:0000313" key="10">
    <source>
        <dbReference type="Proteomes" id="UP001429357"/>
    </source>
</evidence>
<evidence type="ECO:0000256" key="4">
    <source>
        <dbReference type="ARBA" id="ARBA00022692"/>
    </source>
</evidence>
<dbReference type="Gene3D" id="1.10.3720.10">
    <property type="entry name" value="MetI-like"/>
    <property type="match status" value="1"/>
</dbReference>
<evidence type="ECO:0000256" key="6">
    <source>
        <dbReference type="ARBA" id="ARBA00023136"/>
    </source>
</evidence>
<name>A0ABV0F0Y9_9ENTE</name>
<dbReference type="PANTHER" id="PTHR30151">
    <property type="entry name" value="ALKANE SULFONATE ABC TRANSPORTER-RELATED, MEMBRANE SUBUNIT"/>
    <property type="match status" value="1"/>
</dbReference>